<dbReference type="OrthoDB" id="9798855at2"/>
<dbReference type="InterPro" id="IPR002343">
    <property type="entry name" value="Hud_Sxl_RNA"/>
</dbReference>
<dbReference type="eggNOG" id="COG0724">
    <property type="taxonomic scope" value="Bacteria"/>
</dbReference>
<dbReference type="PANTHER" id="PTHR48034">
    <property type="entry name" value="TRANSFORMER-2 SEX-DETERMINING PROTEIN-RELATED"/>
    <property type="match status" value="1"/>
</dbReference>
<gene>
    <name evidence="4" type="ordered locus">Spiaf_2178</name>
</gene>
<protein>
    <submittedName>
        <fullName evidence="4">RRM domain-containing RNA-binding protein</fullName>
    </submittedName>
</protein>
<dbReference type="SMART" id="SM00360">
    <property type="entry name" value="RRM"/>
    <property type="match status" value="1"/>
</dbReference>
<dbReference type="InterPro" id="IPR035979">
    <property type="entry name" value="RBD_domain_sf"/>
</dbReference>
<dbReference type="PRINTS" id="PR00961">
    <property type="entry name" value="HUDSXLRNA"/>
</dbReference>
<name>H9UL21_SPIAZ</name>
<dbReference type="Pfam" id="PF00076">
    <property type="entry name" value="RRM_1"/>
    <property type="match status" value="1"/>
</dbReference>
<dbReference type="Proteomes" id="UP000007383">
    <property type="component" value="Chromosome"/>
</dbReference>
<proteinExistence type="predicted"/>
<dbReference type="KEGG" id="sfc:Spiaf_2178"/>
<dbReference type="InterPro" id="IPR012677">
    <property type="entry name" value="Nucleotide-bd_a/b_plait_sf"/>
</dbReference>
<dbReference type="GO" id="GO:0003723">
    <property type="term" value="F:RNA binding"/>
    <property type="evidence" value="ECO:0007669"/>
    <property type="project" value="UniProtKB-KW"/>
</dbReference>
<keyword evidence="1" id="KW-0677">Repeat</keyword>
<dbReference type="Gene3D" id="3.30.70.330">
    <property type="match status" value="1"/>
</dbReference>
<accession>H9UL21</accession>
<dbReference type="InterPro" id="IPR000504">
    <property type="entry name" value="RRM_dom"/>
</dbReference>
<evidence type="ECO:0000313" key="5">
    <source>
        <dbReference type="Proteomes" id="UP000007383"/>
    </source>
</evidence>
<dbReference type="PROSITE" id="PS50102">
    <property type="entry name" value="RRM"/>
    <property type="match status" value="1"/>
</dbReference>
<evidence type="ECO:0000256" key="1">
    <source>
        <dbReference type="ARBA" id="ARBA00022737"/>
    </source>
</evidence>
<dbReference type="STRING" id="889378.Spiaf_2178"/>
<dbReference type="InterPro" id="IPR050441">
    <property type="entry name" value="RBM"/>
</dbReference>
<dbReference type="RefSeq" id="WP_014456197.1">
    <property type="nucleotide sequence ID" value="NC_017098.1"/>
</dbReference>
<evidence type="ECO:0000256" key="2">
    <source>
        <dbReference type="ARBA" id="ARBA00022884"/>
    </source>
</evidence>
<feature type="domain" description="RRM" evidence="3">
    <location>
        <begin position="1"/>
        <end position="79"/>
    </location>
</feature>
<dbReference type="SUPFAM" id="SSF54928">
    <property type="entry name" value="RNA-binding domain, RBD"/>
    <property type="match status" value="1"/>
</dbReference>
<keyword evidence="2" id="KW-0694">RNA-binding</keyword>
<dbReference type="HOGENOM" id="CLU_012062_28_8_12"/>
<keyword evidence="5" id="KW-1185">Reference proteome</keyword>
<reference evidence="5" key="1">
    <citation type="journal article" date="2013" name="Stand. Genomic Sci.">
        <title>Complete genome sequence of the halophilic bacterium Spirochaeta africana type strain (Z-7692(T)) from the alkaline Lake Magadi in the East African Rift.</title>
        <authorList>
            <person name="Liolos K."/>
            <person name="Abt B."/>
            <person name="Scheuner C."/>
            <person name="Teshima H."/>
            <person name="Held B."/>
            <person name="Lapidus A."/>
            <person name="Nolan M."/>
            <person name="Lucas S."/>
            <person name="Deshpande S."/>
            <person name="Cheng J.F."/>
            <person name="Tapia R."/>
            <person name="Goodwin L.A."/>
            <person name="Pitluck S."/>
            <person name="Pagani I."/>
            <person name="Ivanova N."/>
            <person name="Mavromatis K."/>
            <person name="Mikhailova N."/>
            <person name="Huntemann M."/>
            <person name="Pati A."/>
            <person name="Chen A."/>
            <person name="Palaniappan K."/>
            <person name="Land M."/>
            <person name="Rohde M."/>
            <person name="Tindall B.J."/>
            <person name="Detter J.C."/>
            <person name="Goker M."/>
            <person name="Bristow J."/>
            <person name="Eisen J.A."/>
            <person name="Markowitz V."/>
            <person name="Hugenholtz P."/>
            <person name="Woyke T."/>
            <person name="Klenk H.P."/>
            <person name="Kyrpides N.C."/>
        </authorList>
    </citation>
    <scope>NUCLEOTIDE SEQUENCE</scope>
    <source>
        <strain evidence="5">ATCC 700263 / DSM 8902 / Z-7692</strain>
    </source>
</reference>
<sequence>MNILIRNLPRRVTETELRQLFTPYGEITALNIVMDPQTRTSKGFGFVEMPEVKQAKAAIHGLNGKKIDGQAIRVKSTLARKK</sequence>
<dbReference type="PATRIC" id="fig|889378.3.peg.2154"/>
<evidence type="ECO:0000259" key="3">
    <source>
        <dbReference type="PROSITE" id="PS50102"/>
    </source>
</evidence>
<dbReference type="AlphaFoldDB" id="H9UL21"/>
<dbReference type="EMBL" id="CP003282">
    <property type="protein sequence ID" value="AFG38214.1"/>
    <property type="molecule type" value="Genomic_DNA"/>
</dbReference>
<dbReference type="GO" id="GO:1990904">
    <property type="term" value="C:ribonucleoprotein complex"/>
    <property type="evidence" value="ECO:0007669"/>
    <property type="project" value="InterPro"/>
</dbReference>
<evidence type="ECO:0000313" key="4">
    <source>
        <dbReference type="EMBL" id="AFG38214.1"/>
    </source>
</evidence>
<organism evidence="4 5">
    <name type="scientific">Spirochaeta africana (strain ATCC 700263 / DSM 8902 / Z-7692)</name>
    <dbReference type="NCBI Taxonomy" id="889378"/>
    <lineage>
        <taxon>Bacteria</taxon>
        <taxon>Pseudomonadati</taxon>
        <taxon>Spirochaetota</taxon>
        <taxon>Spirochaetia</taxon>
        <taxon>Spirochaetales</taxon>
        <taxon>Spirochaetaceae</taxon>
        <taxon>Spirochaeta</taxon>
    </lineage>
</organism>